<protein>
    <submittedName>
        <fullName evidence="3">Uncharacterized protein</fullName>
    </submittedName>
</protein>
<keyword evidence="2" id="KW-1133">Transmembrane helix</keyword>
<reference evidence="3 4" key="1">
    <citation type="submission" date="2020-07" db="EMBL/GenBank/DDBJ databases">
        <title>The yeast mating-type switching endonuclease HO is a domesticated member of an unorthodox homing genetic element family.</title>
        <authorList>
            <person name="Coughlan A.Y."/>
            <person name="Lombardi L."/>
            <person name="Braun-Galleani S."/>
            <person name="Martos A.R."/>
            <person name="Galeote V."/>
            <person name="Bigey F."/>
            <person name="Dequin S."/>
            <person name="Byrne K.P."/>
            <person name="Wolfe K.H."/>
        </authorList>
    </citation>
    <scope>NUCLEOTIDE SEQUENCE [LARGE SCALE GENOMIC DNA]</scope>
    <source>
        <strain evidence="3 4">NRRL Y-6702</strain>
    </source>
</reference>
<feature type="region of interest" description="Disordered" evidence="1">
    <location>
        <begin position="296"/>
        <end position="322"/>
    </location>
</feature>
<evidence type="ECO:0000313" key="4">
    <source>
        <dbReference type="Proteomes" id="UP000509704"/>
    </source>
</evidence>
<dbReference type="AlphaFoldDB" id="A0A7H9AY85"/>
<evidence type="ECO:0000256" key="2">
    <source>
        <dbReference type="SAM" id="Phobius"/>
    </source>
</evidence>
<keyword evidence="2" id="KW-0812">Transmembrane</keyword>
<dbReference type="RefSeq" id="XP_037143106.1">
    <property type="nucleotide sequence ID" value="XM_037287211.1"/>
</dbReference>
<feature type="transmembrane region" description="Helical" evidence="2">
    <location>
        <begin position="107"/>
        <end position="138"/>
    </location>
</feature>
<accession>A0A7H9AY85</accession>
<keyword evidence="4" id="KW-1185">Reference proteome</keyword>
<dbReference type="OrthoDB" id="4069321at2759"/>
<feature type="transmembrane region" description="Helical" evidence="2">
    <location>
        <begin position="54"/>
        <end position="77"/>
    </location>
</feature>
<feature type="transmembrane region" description="Helical" evidence="2">
    <location>
        <begin position="14"/>
        <end position="33"/>
    </location>
</feature>
<dbReference type="EMBL" id="CP058605">
    <property type="protein sequence ID" value="QLG71378.1"/>
    <property type="molecule type" value="Genomic_DNA"/>
</dbReference>
<proteinExistence type="predicted"/>
<dbReference type="KEGG" id="zmk:HG535_0B04200"/>
<organism evidence="3 4">
    <name type="scientific">Zygotorulaspora mrakii</name>
    <name type="common">Zygosaccharomyces mrakii</name>
    <dbReference type="NCBI Taxonomy" id="42260"/>
    <lineage>
        <taxon>Eukaryota</taxon>
        <taxon>Fungi</taxon>
        <taxon>Dikarya</taxon>
        <taxon>Ascomycota</taxon>
        <taxon>Saccharomycotina</taxon>
        <taxon>Saccharomycetes</taxon>
        <taxon>Saccharomycetales</taxon>
        <taxon>Saccharomycetaceae</taxon>
        <taxon>Zygotorulaspora</taxon>
    </lineage>
</organism>
<name>A0A7H9AY85_ZYGMR</name>
<evidence type="ECO:0000256" key="1">
    <source>
        <dbReference type="SAM" id="MobiDB-lite"/>
    </source>
</evidence>
<sequence length="322" mass="35975">MEVMRSLLQITNDILYLFVSAAGFCIAVAINCAKTSFNFFHYVFYQQVLLLLRTFMWLPISIAISVLLQLLFLPLNIPLKLFGGTSLQKIIIGHTNSKTNTYVLITIFQYALVLLLFGVIIGLCCGAALGIIHFIVVIPDMKFDISFSFFKRISSYMHLPKLDLGLVAHISKFLQPKVSGEDGGGLTTPPSTILRADELEEILAKTATTPYRVNSKKSWQRRPSSSKESVMEVASKLPSDFFQKRGSISAERQTIYQTPSQSPSSKTVDDSSYASSNLWDQFDELPSTLRTEGGISTLYSRRPMGSASREETLYAPKIKNRI</sequence>
<dbReference type="GeneID" id="59235039"/>
<gene>
    <name evidence="3" type="ORF">HG535_0B04200</name>
</gene>
<evidence type="ECO:0000313" key="3">
    <source>
        <dbReference type="EMBL" id="QLG71378.1"/>
    </source>
</evidence>
<dbReference type="Proteomes" id="UP000509704">
    <property type="component" value="Chromosome 2"/>
</dbReference>
<keyword evidence="2" id="KW-0472">Membrane</keyword>